<evidence type="ECO:0000313" key="2">
    <source>
        <dbReference type="Proteomes" id="UP000813463"/>
    </source>
</evidence>
<feature type="domain" description="DUF7795" evidence="1">
    <location>
        <begin position="11"/>
        <end position="127"/>
    </location>
</feature>
<dbReference type="PANTHER" id="PTHR35305:SF2">
    <property type="entry name" value="FAD-BINDING PROTEIN"/>
    <property type="match status" value="1"/>
</dbReference>
<proteinExistence type="predicted"/>
<keyword evidence="2" id="KW-1185">Reference proteome</keyword>
<gene>
    <name evidence="3" type="primary">LOC110786414</name>
</gene>
<sequence length="245" mass="27637">MKGEGKPIPNLDDEVRGILAEFMVGVIKFEELVEVGRKLFTRFQQSLDILRRPSIYESSELIKSIIKANETKRGNAYVEAGCINACDITNNVSHLNTSLGGLQDCLNRAKGIVNELEVLLDKAGNALVINVDDQFEMEIKDSEQEVIASRKKLDAVGCASFMAVIYSMVKQDYKMQENIVSSLNLTSTSAELESYHLMWMLRPFINDDVMHQALEQVRSAEFSMGEKTKFHENFLPTFKNLNFSP</sequence>
<evidence type="ECO:0000313" key="3">
    <source>
        <dbReference type="RefSeq" id="XP_056687014.1"/>
    </source>
</evidence>
<dbReference type="Proteomes" id="UP000813463">
    <property type="component" value="Chromosome 6"/>
</dbReference>
<dbReference type="Pfam" id="PF25071">
    <property type="entry name" value="DUF7795"/>
    <property type="match status" value="1"/>
</dbReference>
<dbReference type="InterPro" id="IPR056697">
    <property type="entry name" value="DUF7795"/>
</dbReference>
<reference evidence="3" key="2">
    <citation type="submission" date="2025-08" db="UniProtKB">
        <authorList>
            <consortium name="RefSeq"/>
        </authorList>
    </citation>
    <scope>IDENTIFICATION</scope>
    <source>
        <tissue evidence="3">Leaf</tissue>
    </source>
</reference>
<reference evidence="2" key="1">
    <citation type="journal article" date="2021" name="Nat. Commun.">
        <title>Genomic analyses provide insights into spinach domestication and the genetic basis of agronomic traits.</title>
        <authorList>
            <person name="Cai X."/>
            <person name="Sun X."/>
            <person name="Xu C."/>
            <person name="Sun H."/>
            <person name="Wang X."/>
            <person name="Ge C."/>
            <person name="Zhang Z."/>
            <person name="Wang Q."/>
            <person name="Fei Z."/>
            <person name="Jiao C."/>
            <person name="Wang Q."/>
        </authorList>
    </citation>
    <scope>NUCLEOTIDE SEQUENCE [LARGE SCALE GENOMIC DNA]</scope>
    <source>
        <strain evidence="2">cv. Varoflay</strain>
    </source>
</reference>
<dbReference type="PANTHER" id="PTHR35305">
    <property type="entry name" value="FAD-BINDING PROTEIN"/>
    <property type="match status" value="1"/>
</dbReference>
<dbReference type="RefSeq" id="XP_056687014.1">
    <property type="nucleotide sequence ID" value="XM_056831036.1"/>
</dbReference>
<name>A0ABM3QUI5_SPIOL</name>
<dbReference type="GeneID" id="110786414"/>
<protein>
    <submittedName>
        <fullName evidence="3">Uncharacterized protein isoform X1</fullName>
    </submittedName>
</protein>
<evidence type="ECO:0000259" key="1">
    <source>
        <dbReference type="Pfam" id="PF25071"/>
    </source>
</evidence>
<accession>A0ABM3QUI5</accession>
<organism evidence="2 3">
    <name type="scientific">Spinacia oleracea</name>
    <name type="common">Spinach</name>
    <dbReference type="NCBI Taxonomy" id="3562"/>
    <lineage>
        <taxon>Eukaryota</taxon>
        <taxon>Viridiplantae</taxon>
        <taxon>Streptophyta</taxon>
        <taxon>Embryophyta</taxon>
        <taxon>Tracheophyta</taxon>
        <taxon>Spermatophyta</taxon>
        <taxon>Magnoliopsida</taxon>
        <taxon>eudicotyledons</taxon>
        <taxon>Gunneridae</taxon>
        <taxon>Pentapetalae</taxon>
        <taxon>Caryophyllales</taxon>
        <taxon>Chenopodiaceae</taxon>
        <taxon>Chenopodioideae</taxon>
        <taxon>Anserineae</taxon>
        <taxon>Spinacia</taxon>
    </lineage>
</organism>